<keyword evidence="3" id="KW-1185">Reference proteome</keyword>
<dbReference type="InterPro" id="IPR036388">
    <property type="entry name" value="WH-like_DNA-bd_sf"/>
</dbReference>
<protein>
    <submittedName>
        <fullName evidence="2">PadR family transcriptional regulator</fullName>
    </submittedName>
</protein>
<feature type="domain" description="Transcription regulator PadR N-terminal" evidence="1">
    <location>
        <begin position="15"/>
        <end position="87"/>
    </location>
</feature>
<proteinExistence type="predicted"/>
<reference evidence="2" key="1">
    <citation type="submission" date="2022-07" db="EMBL/GenBank/DDBJ databases">
        <title>Faecal culturing of patients with breast cancer.</title>
        <authorList>
            <person name="Teng N.M.Y."/>
            <person name="Kiu R."/>
            <person name="Evans R."/>
            <person name="Baker D.J."/>
            <person name="Zenner C."/>
            <person name="Robinson S.D."/>
            <person name="Hall L.J."/>
        </authorList>
    </citation>
    <scope>NUCLEOTIDE SEQUENCE</scope>
    <source>
        <strain evidence="2">LH1062</strain>
    </source>
</reference>
<dbReference type="EMBL" id="CP101620">
    <property type="protein sequence ID" value="UTY39591.1"/>
    <property type="molecule type" value="Genomic_DNA"/>
</dbReference>
<evidence type="ECO:0000259" key="1">
    <source>
        <dbReference type="Pfam" id="PF03551"/>
    </source>
</evidence>
<sequence>MAKYSNYLFKLDLLILSVLKHKDMYGYELSKLISDKTHGYVVPKHGTMYPIIYKLIEEGYIQSYTVVVNNKARVYYHLEDKGKIYLQQLVEDYDNLVQQINNIVHGEENDDSK</sequence>
<dbReference type="PANTHER" id="PTHR33169">
    <property type="entry name" value="PADR-FAMILY TRANSCRIPTIONAL REGULATOR"/>
    <property type="match status" value="1"/>
</dbReference>
<evidence type="ECO:0000313" key="2">
    <source>
        <dbReference type="EMBL" id="UTY39591.1"/>
    </source>
</evidence>
<gene>
    <name evidence="2" type="ORF">NMU03_01800</name>
</gene>
<accession>A0ABY5I2P3</accession>
<dbReference type="SUPFAM" id="SSF46785">
    <property type="entry name" value="Winged helix' DNA-binding domain"/>
    <property type="match status" value="1"/>
</dbReference>
<dbReference type="RefSeq" id="WP_290140787.1">
    <property type="nucleotide sequence ID" value="NZ_CP101620.1"/>
</dbReference>
<dbReference type="Pfam" id="PF03551">
    <property type="entry name" value="PadR"/>
    <property type="match status" value="1"/>
</dbReference>
<dbReference type="InterPro" id="IPR005149">
    <property type="entry name" value="Tscrpt_reg_PadR_N"/>
</dbReference>
<name>A0ABY5I2P3_9FIRM</name>
<dbReference type="PANTHER" id="PTHR33169:SF24">
    <property type="entry name" value="TRANSCRIPTIONAL REGULATOR, PADR FAMILY"/>
    <property type="match status" value="1"/>
</dbReference>
<dbReference type="InterPro" id="IPR052509">
    <property type="entry name" value="Metal_resp_DNA-bind_regulator"/>
</dbReference>
<dbReference type="Gene3D" id="1.10.10.10">
    <property type="entry name" value="Winged helix-like DNA-binding domain superfamily/Winged helix DNA-binding domain"/>
    <property type="match status" value="1"/>
</dbReference>
<dbReference type="InterPro" id="IPR036390">
    <property type="entry name" value="WH_DNA-bd_sf"/>
</dbReference>
<dbReference type="Proteomes" id="UP001060112">
    <property type="component" value="Chromosome"/>
</dbReference>
<organism evidence="2 3">
    <name type="scientific">Allocoprobacillus halotolerans</name>
    <dbReference type="NCBI Taxonomy" id="2944914"/>
    <lineage>
        <taxon>Bacteria</taxon>
        <taxon>Bacillati</taxon>
        <taxon>Bacillota</taxon>
        <taxon>Erysipelotrichia</taxon>
        <taxon>Erysipelotrichales</taxon>
        <taxon>Erysipelotrichaceae</taxon>
        <taxon>Allocoprobacillus</taxon>
    </lineage>
</organism>
<evidence type="ECO:0000313" key="3">
    <source>
        <dbReference type="Proteomes" id="UP001060112"/>
    </source>
</evidence>